<organism evidence="2 3">
    <name type="scientific">Candidatus Berkelbacteria bacterium RBG_13_40_8</name>
    <dbReference type="NCBI Taxonomy" id="1797467"/>
    <lineage>
        <taxon>Bacteria</taxon>
        <taxon>Candidatus Berkelbacteria</taxon>
    </lineage>
</organism>
<dbReference type="Proteomes" id="UP000178764">
    <property type="component" value="Unassembled WGS sequence"/>
</dbReference>
<accession>A0A1F5DP04</accession>
<name>A0A1F5DP04_9BACT</name>
<dbReference type="AlphaFoldDB" id="A0A1F5DP04"/>
<evidence type="ECO:0000313" key="3">
    <source>
        <dbReference type="Proteomes" id="UP000178764"/>
    </source>
</evidence>
<proteinExistence type="predicted"/>
<dbReference type="SUPFAM" id="SSF143430">
    <property type="entry name" value="TTP0101/SSO1404-like"/>
    <property type="match status" value="1"/>
</dbReference>
<dbReference type="Pfam" id="PF20803">
    <property type="entry name" value="PaaX_M"/>
    <property type="match status" value="1"/>
</dbReference>
<evidence type="ECO:0000313" key="2">
    <source>
        <dbReference type="EMBL" id="OGD56855.1"/>
    </source>
</evidence>
<protein>
    <recommendedName>
        <fullName evidence="1">Transcriptional repressor PaaX-like central Cas2-like domain-containing protein</fullName>
    </recommendedName>
</protein>
<sequence length="194" mass="23374">MNSQKATLATRQILLYLVDGLVTATEPFDRHGMYRKTIENYYDWREFDKKRFRDNLNRLQKEGFIKVFLKNNINQVELTNKGKDKVKLILAEDFKYQYPKKWDKKWRLIIFDIPNTKRKARDILRFRLKTLGCFPLQESVFVFPFDCKGVIDYIKNLYEIIPYVQYVIAESVETEVDLIRRFVDLGILKKKMIK</sequence>
<gene>
    <name evidence="2" type="ORF">A2V71_01125</name>
</gene>
<dbReference type="InterPro" id="IPR048846">
    <property type="entry name" value="PaaX-like_central"/>
</dbReference>
<dbReference type="EMBL" id="MEZT01000012">
    <property type="protein sequence ID" value="OGD56855.1"/>
    <property type="molecule type" value="Genomic_DNA"/>
</dbReference>
<feature type="domain" description="Transcriptional repressor PaaX-like central Cas2-like" evidence="1">
    <location>
        <begin position="100"/>
        <end position="174"/>
    </location>
</feature>
<evidence type="ECO:0000259" key="1">
    <source>
        <dbReference type="Pfam" id="PF20803"/>
    </source>
</evidence>
<dbReference type="Gene3D" id="3.30.70.2650">
    <property type="match status" value="1"/>
</dbReference>
<comment type="caution">
    <text evidence="2">The sequence shown here is derived from an EMBL/GenBank/DDBJ whole genome shotgun (WGS) entry which is preliminary data.</text>
</comment>
<reference evidence="2 3" key="1">
    <citation type="journal article" date="2016" name="Nat. Commun.">
        <title>Thousands of microbial genomes shed light on interconnected biogeochemical processes in an aquifer system.</title>
        <authorList>
            <person name="Anantharaman K."/>
            <person name="Brown C.T."/>
            <person name="Hug L.A."/>
            <person name="Sharon I."/>
            <person name="Castelle C.J."/>
            <person name="Probst A.J."/>
            <person name="Thomas B.C."/>
            <person name="Singh A."/>
            <person name="Wilkins M.J."/>
            <person name="Karaoz U."/>
            <person name="Brodie E.L."/>
            <person name="Williams K.H."/>
            <person name="Hubbard S.S."/>
            <person name="Banfield J.F."/>
        </authorList>
    </citation>
    <scope>NUCLEOTIDE SEQUENCE [LARGE SCALE GENOMIC DNA]</scope>
</reference>